<dbReference type="GO" id="GO:0005524">
    <property type="term" value="F:ATP binding"/>
    <property type="evidence" value="ECO:0007669"/>
    <property type="project" value="UniProtKB-KW"/>
</dbReference>
<dbReference type="PANTHER" id="PTHR13504:SF38">
    <property type="entry name" value="FIDO DOMAIN-CONTAINING PROTEIN"/>
    <property type="match status" value="1"/>
</dbReference>
<gene>
    <name evidence="4" type="ORF">SAMN04487977_102409</name>
</gene>
<evidence type="ECO:0000313" key="5">
    <source>
        <dbReference type="Proteomes" id="UP000182360"/>
    </source>
</evidence>
<keyword evidence="5" id="KW-1185">Reference proteome</keyword>
<evidence type="ECO:0000256" key="2">
    <source>
        <dbReference type="PIRSR" id="PIRSR640198-2"/>
    </source>
</evidence>
<dbReference type="EMBL" id="FOFU01000002">
    <property type="protein sequence ID" value="SEQ07659.1"/>
    <property type="molecule type" value="Genomic_DNA"/>
</dbReference>
<feature type="active site" evidence="1">
    <location>
        <position position="197"/>
    </location>
</feature>
<dbReference type="Gene3D" id="1.10.3290.10">
    <property type="entry name" value="Fido-like domain"/>
    <property type="match status" value="1"/>
</dbReference>
<dbReference type="InterPro" id="IPR036388">
    <property type="entry name" value="WH-like_DNA-bd_sf"/>
</dbReference>
<dbReference type="Proteomes" id="UP000182360">
    <property type="component" value="Unassembled WGS sequence"/>
</dbReference>
<proteinExistence type="predicted"/>
<dbReference type="RefSeq" id="WP_074641586.1">
    <property type="nucleotide sequence ID" value="NZ_FOFU01000002.1"/>
</dbReference>
<dbReference type="Gene3D" id="1.10.10.10">
    <property type="entry name" value="Winged helix-like DNA-binding domain superfamily/Winged helix DNA-binding domain"/>
    <property type="match status" value="1"/>
</dbReference>
<dbReference type="InterPro" id="IPR036597">
    <property type="entry name" value="Fido-like_dom_sf"/>
</dbReference>
<evidence type="ECO:0000256" key="1">
    <source>
        <dbReference type="PIRSR" id="PIRSR640198-1"/>
    </source>
</evidence>
<dbReference type="OrthoDB" id="9813719at2"/>
<feature type="domain" description="Fido" evidence="3">
    <location>
        <begin position="108"/>
        <end position="266"/>
    </location>
</feature>
<reference evidence="4 5" key="1">
    <citation type="submission" date="2016-10" db="EMBL/GenBank/DDBJ databases">
        <authorList>
            <person name="de Groot N.N."/>
        </authorList>
    </citation>
    <scope>NUCLEOTIDE SEQUENCE [LARGE SCALE GENOMIC DNA]</scope>
    <source>
        <strain evidence="4 5">B25</strain>
    </source>
</reference>
<dbReference type="SUPFAM" id="SSF140931">
    <property type="entry name" value="Fic-like"/>
    <property type="match status" value="1"/>
</dbReference>
<organism evidence="4 5">
    <name type="scientific">Treponema bryantii</name>
    <dbReference type="NCBI Taxonomy" id="163"/>
    <lineage>
        <taxon>Bacteria</taxon>
        <taxon>Pseudomonadati</taxon>
        <taxon>Spirochaetota</taxon>
        <taxon>Spirochaetia</taxon>
        <taxon>Spirochaetales</taxon>
        <taxon>Treponemataceae</taxon>
        <taxon>Treponema</taxon>
    </lineage>
</organism>
<keyword evidence="2" id="KW-0067">ATP-binding</keyword>
<evidence type="ECO:0000259" key="3">
    <source>
        <dbReference type="PROSITE" id="PS51459"/>
    </source>
</evidence>
<dbReference type="Pfam" id="PF02661">
    <property type="entry name" value="Fic"/>
    <property type="match status" value="1"/>
</dbReference>
<sequence>MRSFNYSKLSNCTVDTEVLGYIAKIHEYKGRQELFVRQKKDKLEKLVEIAKIQSTESSNKIEGIVSTNTRIKQLVQDKTTPRNRDEKEIMGYRDVLNIVHENYEYIPVTPNYILQLHKYLYQYSNPDFGGKLKNTQNYIVANFADGTSRTLFTPLSPVETPGAVQELCDTFNKAMGLGEIEPLLLIINFIKDFLCIHPFNDGNGRMSRLLTTLLLYRSGFVVCKYISLEKKIEKTKDTYYDVLEQSSEKWNEGKNDNTSFVKYLLGIILSAYRDFEERLNLIDDKLSALEMVEKVTSSRLGKFTKSDIQEECPSLARQTIEKALKQLCDSGKIKKQGSGSGTFYVRVLV</sequence>
<keyword evidence="2" id="KW-0547">Nucleotide-binding</keyword>
<feature type="binding site" evidence="2">
    <location>
        <begin position="201"/>
        <end position="208"/>
    </location>
    <ligand>
        <name>ATP</name>
        <dbReference type="ChEBI" id="CHEBI:30616"/>
    </ligand>
</feature>
<dbReference type="InterPro" id="IPR003812">
    <property type="entry name" value="Fido"/>
</dbReference>
<evidence type="ECO:0000313" key="4">
    <source>
        <dbReference type="EMBL" id="SEQ07659.1"/>
    </source>
</evidence>
<dbReference type="AlphaFoldDB" id="A0A1H9D2R5"/>
<feature type="binding site" evidence="2">
    <location>
        <begin position="239"/>
        <end position="240"/>
    </location>
    <ligand>
        <name>ATP</name>
        <dbReference type="ChEBI" id="CHEBI:30616"/>
    </ligand>
</feature>
<name>A0A1H9D2R5_9SPIR</name>
<accession>A0A1H9D2R5</accession>
<dbReference type="PROSITE" id="PS51459">
    <property type="entry name" value="FIDO"/>
    <property type="match status" value="1"/>
</dbReference>
<dbReference type="InterPro" id="IPR040198">
    <property type="entry name" value="Fido_containing"/>
</dbReference>
<dbReference type="PANTHER" id="PTHR13504">
    <property type="entry name" value="FIDO DOMAIN-CONTAINING PROTEIN DDB_G0283145"/>
    <property type="match status" value="1"/>
</dbReference>
<protein>
    <submittedName>
        <fullName evidence="4">Fic family protein</fullName>
    </submittedName>
</protein>